<evidence type="ECO:0000256" key="1">
    <source>
        <dbReference type="ARBA" id="ARBA00022714"/>
    </source>
</evidence>
<evidence type="ECO:0000256" key="5">
    <source>
        <dbReference type="ARBA" id="ARBA00023014"/>
    </source>
</evidence>
<dbReference type="InterPro" id="IPR001041">
    <property type="entry name" value="2Fe-2S_ferredoxin-type"/>
</dbReference>
<feature type="domain" description="2Fe-2S ferredoxin-type" evidence="7">
    <location>
        <begin position="2"/>
        <end position="78"/>
    </location>
</feature>
<dbReference type="Gene3D" id="1.10.150.120">
    <property type="entry name" value="[2Fe-2S]-binding domain"/>
    <property type="match status" value="1"/>
</dbReference>
<comment type="caution">
    <text evidence="8">The sequence shown here is derived from an EMBL/GenBank/DDBJ whole genome shotgun (WGS) entry which is preliminary data.</text>
</comment>
<dbReference type="SUPFAM" id="SSF54292">
    <property type="entry name" value="2Fe-2S ferredoxin-like"/>
    <property type="match status" value="1"/>
</dbReference>
<evidence type="ECO:0000313" key="9">
    <source>
        <dbReference type="Proteomes" id="UP000294919"/>
    </source>
</evidence>
<dbReference type="FunFam" id="3.10.20.30:FF:000020">
    <property type="entry name" value="Xanthine dehydrogenase iron-sulfur subunit"/>
    <property type="match status" value="1"/>
</dbReference>
<dbReference type="PROSITE" id="PS00197">
    <property type="entry name" value="2FE2S_FER_1"/>
    <property type="match status" value="1"/>
</dbReference>
<dbReference type="InterPro" id="IPR012675">
    <property type="entry name" value="Beta-grasp_dom_sf"/>
</dbReference>
<dbReference type="InterPro" id="IPR006058">
    <property type="entry name" value="2Fe2S_fd_BS"/>
</dbReference>
<comment type="pathway">
    <text evidence="6">Alkaloid degradation; nicotine degradation.</text>
</comment>
<accession>A0A4R2KRA3</accession>
<dbReference type="Pfam" id="PF00111">
    <property type="entry name" value="Fer2"/>
    <property type="match status" value="1"/>
</dbReference>
<evidence type="ECO:0000259" key="7">
    <source>
        <dbReference type="PROSITE" id="PS51085"/>
    </source>
</evidence>
<keyword evidence="3" id="KW-0560">Oxidoreductase</keyword>
<keyword evidence="2" id="KW-0479">Metal-binding</keyword>
<keyword evidence="4" id="KW-0408">Iron</keyword>
<dbReference type="CDD" id="cd00207">
    <property type="entry name" value="fer2"/>
    <property type="match status" value="1"/>
</dbReference>
<dbReference type="Gene3D" id="3.10.20.30">
    <property type="match status" value="1"/>
</dbReference>
<keyword evidence="5" id="KW-0411">Iron-sulfur</keyword>
<dbReference type="FunFam" id="1.10.150.120:FF:000003">
    <property type="entry name" value="Carbon monoxide dehydrogenase, small subunit"/>
    <property type="match status" value="1"/>
</dbReference>
<dbReference type="InterPro" id="IPR002888">
    <property type="entry name" value="2Fe-2S-bd"/>
</dbReference>
<dbReference type="GO" id="GO:0016491">
    <property type="term" value="F:oxidoreductase activity"/>
    <property type="evidence" value="ECO:0007669"/>
    <property type="project" value="UniProtKB-KW"/>
</dbReference>
<sequence>MFRINFTINNKGYTVDVDEALRLVDLLRDKFQLTGTKEGCAEGECGACTVIMDGRTVQSCLVMAFQADGSNITTIEGLEREDGLHPIQRAFLDAGAVQCGFCTPGMVLSSKALLDKNSNPSREEIREGLSGNLCRCTGYNKIVDAVALASKYLKEEESDGASENSRK</sequence>
<dbReference type="RefSeq" id="WP_132244691.1">
    <property type="nucleotide sequence ID" value="NZ_SLWV01000009.1"/>
</dbReference>
<dbReference type="InterPro" id="IPR036884">
    <property type="entry name" value="2Fe-2S-bd_dom_sf"/>
</dbReference>
<dbReference type="OrthoDB" id="9796880at2"/>
<dbReference type="InterPro" id="IPR036010">
    <property type="entry name" value="2Fe-2S_ferredoxin-like_sf"/>
</dbReference>
<evidence type="ECO:0000256" key="2">
    <source>
        <dbReference type="ARBA" id="ARBA00022723"/>
    </source>
</evidence>
<evidence type="ECO:0000256" key="6">
    <source>
        <dbReference type="ARBA" id="ARBA00060707"/>
    </source>
</evidence>
<dbReference type="Proteomes" id="UP000294919">
    <property type="component" value="Unassembled WGS sequence"/>
</dbReference>
<reference evidence="8 9" key="1">
    <citation type="submission" date="2019-03" db="EMBL/GenBank/DDBJ databases">
        <title>Genomic Encyclopedia of Type Strains, Phase IV (KMG-IV): sequencing the most valuable type-strain genomes for metagenomic binning, comparative biology and taxonomic classification.</title>
        <authorList>
            <person name="Goeker M."/>
        </authorList>
    </citation>
    <scope>NUCLEOTIDE SEQUENCE [LARGE SCALE GENOMIC DNA]</scope>
    <source>
        <strain evidence="8 9">DSM 102940</strain>
    </source>
</reference>
<dbReference type="PANTHER" id="PTHR44379:SF5">
    <property type="entry name" value="OXIDOREDUCTASE WITH IRON-SULFUR SUBUNIT"/>
    <property type="match status" value="1"/>
</dbReference>
<keyword evidence="1" id="KW-0001">2Fe-2S</keyword>
<dbReference type="GO" id="GO:0046872">
    <property type="term" value="F:metal ion binding"/>
    <property type="evidence" value="ECO:0007669"/>
    <property type="project" value="UniProtKB-KW"/>
</dbReference>
<dbReference type="InterPro" id="IPR051452">
    <property type="entry name" value="Diverse_Oxidoreductases"/>
</dbReference>
<gene>
    <name evidence="8" type="ORF">EV214_10994</name>
</gene>
<evidence type="ECO:0000256" key="4">
    <source>
        <dbReference type="ARBA" id="ARBA00023004"/>
    </source>
</evidence>
<dbReference type="PANTHER" id="PTHR44379">
    <property type="entry name" value="OXIDOREDUCTASE WITH IRON-SULFUR SUBUNIT"/>
    <property type="match status" value="1"/>
</dbReference>
<dbReference type="PROSITE" id="PS51085">
    <property type="entry name" value="2FE2S_FER_2"/>
    <property type="match status" value="1"/>
</dbReference>
<dbReference type="Pfam" id="PF01799">
    <property type="entry name" value="Fer2_2"/>
    <property type="match status" value="1"/>
</dbReference>
<protein>
    <submittedName>
        <fullName evidence="8">Purine hydroxylase delta subunit apoprotein</fullName>
    </submittedName>
</protein>
<dbReference type="AlphaFoldDB" id="A0A4R2KRA3"/>
<dbReference type="GO" id="GO:0051537">
    <property type="term" value="F:2 iron, 2 sulfur cluster binding"/>
    <property type="evidence" value="ECO:0007669"/>
    <property type="project" value="UniProtKB-KW"/>
</dbReference>
<keyword evidence="9" id="KW-1185">Reference proteome</keyword>
<proteinExistence type="predicted"/>
<evidence type="ECO:0000256" key="3">
    <source>
        <dbReference type="ARBA" id="ARBA00023002"/>
    </source>
</evidence>
<dbReference type="EMBL" id="SLWV01000009">
    <property type="protein sequence ID" value="TCO75257.1"/>
    <property type="molecule type" value="Genomic_DNA"/>
</dbReference>
<dbReference type="SUPFAM" id="SSF47741">
    <property type="entry name" value="CO dehydrogenase ISP C-domain like"/>
    <property type="match status" value="1"/>
</dbReference>
<name>A0A4R2KRA3_9FIRM</name>
<evidence type="ECO:0000313" key="8">
    <source>
        <dbReference type="EMBL" id="TCO75257.1"/>
    </source>
</evidence>
<organism evidence="8 9">
    <name type="scientific">Marinisporobacter balticus</name>
    <dbReference type="NCBI Taxonomy" id="2018667"/>
    <lineage>
        <taxon>Bacteria</taxon>
        <taxon>Bacillati</taxon>
        <taxon>Bacillota</taxon>
        <taxon>Clostridia</taxon>
        <taxon>Peptostreptococcales</taxon>
        <taxon>Thermotaleaceae</taxon>
        <taxon>Marinisporobacter</taxon>
    </lineage>
</organism>